<sequence>MTAAGTDEQSDDSDEESTETCRWCPSMKKKIIEGWGALRCRLGMRVERLQRVRQVCFQRKQLKDDEEELNRQRATAFMVGHFHVPKNQHHEVEKESLYGAVILIPQIGRSCRWPRALTFVTVRVYMLFLLNFVLQSMLLSEIAREQNVLDLFAGQMWLCDFGAPLEDCPSSPSCTGPGGTLVDGPRLYDFKSWSTRNFMKDSLKRLFPERESEIDEEIDPGEYGAESRICRWIACFIFMLSIQEELILIWRMACMLYDIPTQSESWIEFKHPGDDLVGDNWLEYVDVTVAGMPLRWKIINGIFILGAKFMLWKLTAEVGITFLMETQTISDCIVNSVALSFVLHMDELILMTLTSGKITSCLEKCNQYSPAETTSVAWQSRIEKPIDNSFFANIQLGIPWELMASLLLCAFFIRDYYTTHCDWTWDGWWYYSKPLFVPTTTAYPLWRAFLPDIFPVPSQSTSSWTMPGIWHA</sequence>
<dbReference type="EMBL" id="CAMXCT010001863">
    <property type="protein sequence ID" value="CAI3993690.1"/>
    <property type="molecule type" value="Genomic_DNA"/>
</dbReference>
<evidence type="ECO:0000313" key="1">
    <source>
        <dbReference type="EMBL" id="CAI3993690.1"/>
    </source>
</evidence>
<accession>A0A9P1CLD7</accession>
<keyword evidence="3" id="KW-1185">Reference proteome</keyword>
<protein>
    <submittedName>
        <fullName evidence="1">Uncharacterized protein</fullName>
    </submittedName>
</protein>
<reference evidence="2 3" key="2">
    <citation type="submission" date="2024-05" db="EMBL/GenBank/DDBJ databases">
        <authorList>
            <person name="Chen Y."/>
            <person name="Shah S."/>
            <person name="Dougan E. K."/>
            <person name="Thang M."/>
            <person name="Chan C."/>
        </authorList>
    </citation>
    <scope>NUCLEOTIDE SEQUENCE [LARGE SCALE GENOMIC DNA]</scope>
</reference>
<gene>
    <name evidence="1" type="ORF">C1SCF055_LOCUS20416</name>
</gene>
<dbReference type="Proteomes" id="UP001152797">
    <property type="component" value="Unassembled WGS sequence"/>
</dbReference>
<dbReference type="EMBL" id="CAMXCT020001863">
    <property type="protein sequence ID" value="CAL1147065.1"/>
    <property type="molecule type" value="Genomic_DNA"/>
</dbReference>
<organism evidence="1">
    <name type="scientific">Cladocopium goreaui</name>
    <dbReference type="NCBI Taxonomy" id="2562237"/>
    <lineage>
        <taxon>Eukaryota</taxon>
        <taxon>Sar</taxon>
        <taxon>Alveolata</taxon>
        <taxon>Dinophyceae</taxon>
        <taxon>Suessiales</taxon>
        <taxon>Symbiodiniaceae</taxon>
        <taxon>Cladocopium</taxon>
    </lineage>
</organism>
<proteinExistence type="predicted"/>
<dbReference type="OrthoDB" id="412342at2759"/>
<dbReference type="AlphaFoldDB" id="A0A9P1CLD7"/>
<reference evidence="1" key="1">
    <citation type="submission" date="2022-10" db="EMBL/GenBank/DDBJ databases">
        <authorList>
            <person name="Chen Y."/>
            <person name="Dougan E. K."/>
            <person name="Chan C."/>
            <person name="Rhodes N."/>
            <person name="Thang M."/>
        </authorList>
    </citation>
    <scope>NUCLEOTIDE SEQUENCE</scope>
</reference>
<name>A0A9P1CLD7_9DINO</name>
<comment type="caution">
    <text evidence="1">The sequence shown here is derived from an EMBL/GenBank/DDBJ whole genome shotgun (WGS) entry which is preliminary data.</text>
</comment>
<dbReference type="EMBL" id="CAMXCT030001863">
    <property type="protein sequence ID" value="CAL4781002.1"/>
    <property type="molecule type" value="Genomic_DNA"/>
</dbReference>
<evidence type="ECO:0000313" key="2">
    <source>
        <dbReference type="EMBL" id="CAL4781002.1"/>
    </source>
</evidence>
<evidence type="ECO:0000313" key="3">
    <source>
        <dbReference type="Proteomes" id="UP001152797"/>
    </source>
</evidence>